<evidence type="ECO:0000313" key="3">
    <source>
        <dbReference type="EMBL" id="EAL61014.1"/>
    </source>
</evidence>
<sequence>MLRIVVKNVNKYLNCSISKNKNLTINRIGLQIKSFYSTTAINTQTYNSKVIYKLKDGSKKEIQLEYEEEKEKEKEKEKENEEEDENKLKLIDDNLLKNIKEMDIDFDEKLEGLVERAPQIYSETYVIEDKYKWSVHHNNYLDLLLQPFQTFYKDKVLSKLQVLNLGIAHPREFDFLPTSPLLKTFRWGDLESLRFLFNFIAKREGFKSLDDWYKQDIYSIHRIYQLQRIRNQYAPLNIPSLLTHIYPYHNWDTRKFTLKVIVISASTQIIQRILKELGYISKVEPYPIPNPIKPLPISLHHQIMYKNYFAQHRVKNLILLTQNFKLDYFSLYDHLSLYKIGDYTNDQINNNENNENNNNNENNENNKNNENDFVMRKKLFKLKEEFKKNPYKVDKEKVYAIDFNNNRPYLIYDSITRSISFICFFHPYLKPWLFKYQDFESEREYSQLMIKEIEERFNIVGPSQWYDLKYSKELEELLPKDWHYCLNFIQYLNIKYPSFNFQSNKFKDQKIFEKFYYTPTTRFIKSVLDEFLLSNDFKEISDLWGHSSVEHMLTERLRTELKLPFRLAYLAQLYPFVHPERNFGPEPPPKLAIHKGSLIEMVAKENLSMEDLYKLDKINALKKENLIQSTIRSVFPDYDWIDLKFPIKPNQITKFRKNKIAIQYYNYLAKKYSFAHPLDLISIISTIDSTSIDGLANKRFIEFGLFNHIIAKSIGMEDFPNVTSLPFDDSMINSYFRKILNLTDEDIGININRFTVFSELLKKQVKK</sequence>
<keyword evidence="4" id="KW-1185">Reference proteome</keyword>
<evidence type="ECO:0000313" key="4">
    <source>
        <dbReference type="Proteomes" id="UP000002195"/>
    </source>
</evidence>
<reference evidence="3 4" key="1">
    <citation type="journal article" date="2005" name="Nature">
        <title>The genome of the social amoeba Dictyostelium discoideum.</title>
        <authorList>
            <consortium name="The Dictyostelium discoideum Sequencing Consortium"/>
            <person name="Eichinger L."/>
            <person name="Pachebat J.A."/>
            <person name="Glockner G."/>
            <person name="Rajandream M.A."/>
            <person name="Sucgang R."/>
            <person name="Berriman M."/>
            <person name="Song J."/>
            <person name="Olsen R."/>
            <person name="Szafranski K."/>
            <person name="Xu Q."/>
            <person name="Tunggal B."/>
            <person name="Kummerfeld S."/>
            <person name="Madera M."/>
            <person name="Konfortov B.A."/>
            <person name="Rivero F."/>
            <person name="Bankier A.T."/>
            <person name="Lehmann R."/>
            <person name="Hamlin N."/>
            <person name="Davies R."/>
            <person name="Gaudet P."/>
            <person name="Fey P."/>
            <person name="Pilcher K."/>
            <person name="Chen G."/>
            <person name="Saunders D."/>
            <person name="Sodergren E."/>
            <person name="Davis P."/>
            <person name="Kerhornou A."/>
            <person name="Nie X."/>
            <person name="Hall N."/>
            <person name="Anjard C."/>
            <person name="Hemphill L."/>
            <person name="Bason N."/>
            <person name="Farbrother P."/>
            <person name="Desany B."/>
            <person name="Just E."/>
            <person name="Morio T."/>
            <person name="Rost R."/>
            <person name="Churcher C."/>
            <person name="Cooper J."/>
            <person name="Haydock S."/>
            <person name="van Driessche N."/>
            <person name="Cronin A."/>
            <person name="Goodhead I."/>
            <person name="Muzny D."/>
            <person name="Mourier T."/>
            <person name="Pain A."/>
            <person name="Lu M."/>
            <person name="Harper D."/>
            <person name="Lindsay R."/>
            <person name="Hauser H."/>
            <person name="James K."/>
            <person name="Quiles M."/>
            <person name="Madan Babu M."/>
            <person name="Saito T."/>
            <person name="Buchrieser C."/>
            <person name="Wardroper A."/>
            <person name="Felder M."/>
            <person name="Thangavelu M."/>
            <person name="Johnson D."/>
            <person name="Knights A."/>
            <person name="Loulseged H."/>
            <person name="Mungall K."/>
            <person name="Oliver K."/>
            <person name="Price C."/>
            <person name="Quail M.A."/>
            <person name="Urushihara H."/>
            <person name="Hernandez J."/>
            <person name="Rabbinowitsch E."/>
            <person name="Steffen D."/>
            <person name="Sanders M."/>
            <person name="Ma J."/>
            <person name="Kohara Y."/>
            <person name="Sharp S."/>
            <person name="Simmonds M."/>
            <person name="Spiegler S."/>
            <person name="Tivey A."/>
            <person name="Sugano S."/>
            <person name="White B."/>
            <person name="Walker D."/>
            <person name="Woodward J."/>
            <person name="Winckler T."/>
            <person name="Tanaka Y."/>
            <person name="Shaulsky G."/>
            <person name="Schleicher M."/>
            <person name="Weinstock G."/>
            <person name="Rosenthal A."/>
            <person name="Cox E.C."/>
            <person name="Chisholm R.L."/>
            <person name="Gibbs R."/>
            <person name="Loomis W.F."/>
            <person name="Platzer M."/>
            <person name="Kay R.R."/>
            <person name="Williams J."/>
            <person name="Dear P.H."/>
            <person name="Noegel A.A."/>
            <person name="Barrell B."/>
            <person name="Kuspa A."/>
        </authorList>
    </citation>
    <scope>NUCLEOTIDE SEQUENCE [LARGE SCALE GENOMIC DNA]</scope>
    <source>
        <strain evidence="3 4">AX4</strain>
    </source>
</reference>
<dbReference type="VEuPathDB" id="AmoebaDB:DDB_G0292930"/>
<dbReference type="EMBL" id="AAFI02000197">
    <property type="protein sequence ID" value="EAL61014.1"/>
    <property type="molecule type" value="Genomic_DNA"/>
</dbReference>
<gene>
    <name evidence="3" type="ORF">DDB_G0292930</name>
</gene>
<feature type="region of interest" description="Disordered" evidence="2">
    <location>
        <begin position="348"/>
        <end position="369"/>
    </location>
</feature>
<dbReference type="FunCoup" id="Q54CG8">
    <property type="interactions" value="435"/>
</dbReference>
<dbReference type="AlphaFoldDB" id="Q54CG8"/>
<keyword evidence="1" id="KW-0175">Coiled coil</keyword>
<comment type="caution">
    <text evidence="3">The sequence shown here is derived from an EMBL/GenBank/DDBJ whole genome shotgun (WGS) entry which is preliminary data.</text>
</comment>
<accession>Q54CG8</accession>
<dbReference type="Proteomes" id="UP000002195">
    <property type="component" value="Unassembled WGS sequence"/>
</dbReference>
<organism evidence="3 4">
    <name type="scientific">Dictyostelium discoideum</name>
    <name type="common">Social amoeba</name>
    <dbReference type="NCBI Taxonomy" id="44689"/>
    <lineage>
        <taxon>Eukaryota</taxon>
        <taxon>Amoebozoa</taxon>
        <taxon>Evosea</taxon>
        <taxon>Eumycetozoa</taxon>
        <taxon>Dictyostelia</taxon>
        <taxon>Dictyosteliales</taxon>
        <taxon>Dictyosteliaceae</taxon>
        <taxon>Dictyostelium</taxon>
    </lineage>
</organism>
<name>Q54CG8_DICDI</name>
<dbReference type="PaxDb" id="44689-DDB0191702"/>
<feature type="coiled-coil region" evidence="1">
    <location>
        <begin position="59"/>
        <end position="94"/>
    </location>
</feature>
<dbReference type="InParanoid" id="Q54CG8"/>
<evidence type="ECO:0000256" key="1">
    <source>
        <dbReference type="SAM" id="Coils"/>
    </source>
</evidence>
<dbReference type="HOGENOM" id="CLU_364272_0_0_1"/>
<dbReference type="RefSeq" id="XP_629448.1">
    <property type="nucleotide sequence ID" value="XM_629446.1"/>
</dbReference>
<dbReference type="OMA" id="PNSHREY"/>
<feature type="compositionally biased region" description="Low complexity" evidence="2">
    <location>
        <begin position="349"/>
        <end position="366"/>
    </location>
</feature>
<proteinExistence type="predicted"/>
<dbReference type="KEGG" id="ddi:DDB_G0292930"/>
<evidence type="ECO:0000256" key="2">
    <source>
        <dbReference type="SAM" id="MobiDB-lite"/>
    </source>
</evidence>
<dbReference type="dictyBase" id="DDB_G0292930"/>
<dbReference type="GeneID" id="8628967"/>
<protein>
    <submittedName>
        <fullName evidence="3">Uncharacterized protein</fullName>
    </submittedName>
</protein>